<accession>A0A9X3D9Q4</accession>
<dbReference type="AlphaFoldDB" id="A0A9X3D9Q4"/>
<dbReference type="SMART" id="SM00953">
    <property type="entry name" value="RES"/>
    <property type="match status" value="1"/>
</dbReference>
<feature type="domain" description="RES" evidence="1">
    <location>
        <begin position="14"/>
        <end position="139"/>
    </location>
</feature>
<dbReference type="EMBL" id="JAPJUH010000001">
    <property type="protein sequence ID" value="MCX3263588.1"/>
    <property type="molecule type" value="Genomic_DNA"/>
</dbReference>
<protein>
    <submittedName>
        <fullName evidence="2">RES family NAD+ phosphorylase</fullName>
    </submittedName>
</protein>
<dbReference type="Pfam" id="PF08808">
    <property type="entry name" value="RES"/>
    <property type="match status" value="1"/>
</dbReference>
<evidence type="ECO:0000313" key="3">
    <source>
        <dbReference type="Proteomes" id="UP001142592"/>
    </source>
</evidence>
<organism evidence="2 3">
    <name type="scientific">Pedobacter agri</name>
    <dbReference type="NCBI Taxonomy" id="454586"/>
    <lineage>
        <taxon>Bacteria</taxon>
        <taxon>Pseudomonadati</taxon>
        <taxon>Bacteroidota</taxon>
        <taxon>Sphingobacteriia</taxon>
        <taxon>Sphingobacteriales</taxon>
        <taxon>Sphingobacteriaceae</taxon>
        <taxon>Pedobacter</taxon>
    </lineage>
</organism>
<sequence>MILYRISNCKYARDISGTGAKMFGGRWNSAGTPMHYMAENRALAALEVLVNIDNVSDTSQLCLSIFELSDESIELCNLNQLPKNWRAYSSSFELQKIGDEFVKTNKYLLLRVPSAIIEDEFNFLMNVNHPLAENIKILEIKPFSFDNRLL</sequence>
<gene>
    <name evidence="2" type="ORF">OQZ29_02470</name>
</gene>
<dbReference type="InterPro" id="IPR014914">
    <property type="entry name" value="RES_dom"/>
</dbReference>
<dbReference type="Proteomes" id="UP001142592">
    <property type="component" value="Unassembled WGS sequence"/>
</dbReference>
<proteinExistence type="predicted"/>
<comment type="caution">
    <text evidence="2">The sequence shown here is derived from an EMBL/GenBank/DDBJ whole genome shotgun (WGS) entry which is preliminary data.</text>
</comment>
<reference evidence="2" key="1">
    <citation type="submission" date="2022-11" db="EMBL/GenBank/DDBJ databases">
        <authorList>
            <person name="Graham C."/>
            <person name="Newman J.D."/>
        </authorList>
    </citation>
    <scope>NUCLEOTIDE SEQUENCE</scope>
    <source>
        <strain evidence="2">DSM 19486</strain>
    </source>
</reference>
<keyword evidence="3" id="KW-1185">Reference proteome</keyword>
<name>A0A9X3D9Q4_9SPHI</name>
<evidence type="ECO:0000313" key="2">
    <source>
        <dbReference type="EMBL" id="MCX3263588.1"/>
    </source>
</evidence>
<dbReference type="RefSeq" id="WP_010599998.1">
    <property type="nucleotide sequence ID" value="NZ_JAPJUH010000001.1"/>
</dbReference>
<evidence type="ECO:0000259" key="1">
    <source>
        <dbReference type="SMART" id="SM00953"/>
    </source>
</evidence>